<organism evidence="1 2">
    <name type="scientific">Nitrosomonas nitrosa</name>
    <dbReference type="NCBI Taxonomy" id="52442"/>
    <lineage>
        <taxon>Bacteria</taxon>
        <taxon>Pseudomonadati</taxon>
        <taxon>Pseudomonadota</taxon>
        <taxon>Betaproteobacteria</taxon>
        <taxon>Nitrosomonadales</taxon>
        <taxon>Nitrosomonadaceae</taxon>
        <taxon>Nitrosomonas</taxon>
    </lineage>
</organism>
<protein>
    <submittedName>
        <fullName evidence="1">Uncharacterized protein</fullName>
    </submittedName>
</protein>
<reference evidence="1 2" key="1">
    <citation type="submission" date="2016-10" db="EMBL/GenBank/DDBJ databases">
        <authorList>
            <person name="de Groot N.N."/>
        </authorList>
    </citation>
    <scope>NUCLEOTIDE SEQUENCE [LARGE SCALE GENOMIC DNA]</scope>
    <source>
        <strain evidence="1 2">Nm146</strain>
    </source>
</reference>
<keyword evidence="2" id="KW-1185">Reference proteome</keyword>
<dbReference type="EMBL" id="FOUF01000019">
    <property type="protein sequence ID" value="SFM52152.1"/>
    <property type="molecule type" value="Genomic_DNA"/>
</dbReference>
<name>A0A1I4RIN7_9PROT</name>
<evidence type="ECO:0000313" key="1">
    <source>
        <dbReference type="EMBL" id="SFM52152.1"/>
    </source>
</evidence>
<dbReference type="AlphaFoldDB" id="A0A1I4RIN7"/>
<proteinExistence type="predicted"/>
<accession>A0A1I4RIN7</accession>
<evidence type="ECO:0000313" key="2">
    <source>
        <dbReference type="Proteomes" id="UP000199561"/>
    </source>
</evidence>
<dbReference type="RefSeq" id="WP_090669902.1">
    <property type="nucleotide sequence ID" value="NZ_FOUF01000019.1"/>
</dbReference>
<sequence length="352" mass="40705">MSNSPWSPKGSIALASEMRHRGAATPWITTASTENNAHERTKHERQDTQWIDHVQRTVTSTVDNTARWVDRFFGDPRWFDDQPSDPSKLATSVGRLSLGPRWDEANGWSTIGSLRARFYLPHLDNRFSAIIGRLGFDEFITGDDISRPALIRSLDADNEWLIGLGYDPIIQNLRKLSLGAGFRGGLRFDPYLRARYLMQTELTDRSQLRWQSVGFWRNSDGFGVAQRLDYEIGMGERWLGRWSGRATLAQRTDGIRWRTSTSLFYLQSSNRAYAGEMWARGETAHPASLRDYGFRGIYRQRYLRDWFFVEPWVGMHWPRDGLDEERKSAWIAGLQFEIIFGEAVVQRTTEQQ</sequence>
<dbReference type="Proteomes" id="UP000199561">
    <property type="component" value="Unassembled WGS sequence"/>
</dbReference>
<gene>
    <name evidence="1" type="ORF">SAMN05421880_11947</name>
</gene>